<protein>
    <submittedName>
        <fullName evidence="1">Uncharacterized protein</fullName>
    </submittedName>
</protein>
<evidence type="ECO:0000313" key="2">
    <source>
        <dbReference type="Proteomes" id="UP001221898"/>
    </source>
</evidence>
<dbReference type="AlphaFoldDB" id="A0AAD7RSW5"/>
<sequence length="105" mass="11316">MDSEARRKLKLLLGCFPAEAGKPIRHCSPGTRSSPHRAKTSTPASLLIRHGNTDRVAPGGEVRHLDEFFQVTGLRQWAPPRAVDASSKSPVLNPDVSLCGISFGT</sequence>
<reference evidence="1" key="1">
    <citation type="journal article" date="2023" name="Science">
        <title>Genome structures resolve the early diversification of teleost fishes.</title>
        <authorList>
            <person name="Parey E."/>
            <person name="Louis A."/>
            <person name="Montfort J."/>
            <person name="Bouchez O."/>
            <person name="Roques C."/>
            <person name="Iampietro C."/>
            <person name="Lluch J."/>
            <person name="Castinel A."/>
            <person name="Donnadieu C."/>
            <person name="Desvignes T."/>
            <person name="Floi Bucao C."/>
            <person name="Jouanno E."/>
            <person name="Wen M."/>
            <person name="Mejri S."/>
            <person name="Dirks R."/>
            <person name="Jansen H."/>
            <person name="Henkel C."/>
            <person name="Chen W.J."/>
            <person name="Zahm M."/>
            <person name="Cabau C."/>
            <person name="Klopp C."/>
            <person name="Thompson A.W."/>
            <person name="Robinson-Rechavi M."/>
            <person name="Braasch I."/>
            <person name="Lecointre G."/>
            <person name="Bobe J."/>
            <person name="Postlethwait J.H."/>
            <person name="Berthelot C."/>
            <person name="Roest Crollius H."/>
            <person name="Guiguen Y."/>
        </authorList>
    </citation>
    <scope>NUCLEOTIDE SEQUENCE</scope>
    <source>
        <strain evidence="1">NC1722</strain>
    </source>
</reference>
<organism evidence="1 2">
    <name type="scientific">Aldrovandia affinis</name>
    <dbReference type="NCBI Taxonomy" id="143900"/>
    <lineage>
        <taxon>Eukaryota</taxon>
        <taxon>Metazoa</taxon>
        <taxon>Chordata</taxon>
        <taxon>Craniata</taxon>
        <taxon>Vertebrata</taxon>
        <taxon>Euteleostomi</taxon>
        <taxon>Actinopterygii</taxon>
        <taxon>Neopterygii</taxon>
        <taxon>Teleostei</taxon>
        <taxon>Notacanthiformes</taxon>
        <taxon>Halosauridae</taxon>
        <taxon>Aldrovandia</taxon>
    </lineage>
</organism>
<dbReference type="Proteomes" id="UP001221898">
    <property type="component" value="Unassembled WGS sequence"/>
</dbReference>
<evidence type="ECO:0000313" key="1">
    <source>
        <dbReference type="EMBL" id="KAJ8389615.1"/>
    </source>
</evidence>
<name>A0AAD7RSW5_9TELE</name>
<proteinExistence type="predicted"/>
<keyword evidence="2" id="KW-1185">Reference proteome</keyword>
<gene>
    <name evidence="1" type="ORF">AAFF_G00118520</name>
</gene>
<dbReference type="EMBL" id="JAINUG010000180">
    <property type="protein sequence ID" value="KAJ8389615.1"/>
    <property type="molecule type" value="Genomic_DNA"/>
</dbReference>
<comment type="caution">
    <text evidence="1">The sequence shown here is derived from an EMBL/GenBank/DDBJ whole genome shotgun (WGS) entry which is preliminary data.</text>
</comment>
<accession>A0AAD7RSW5</accession>